<sequence length="338" mass="38188">MKILYAIQGTGNGHLARATEIVPILKSMADTDVLVSGTQADLSVPFGIDYQFSGLSFIVGQNGGVDIWQTAKKMQIMQFFKDIRNLQVNQYDLVISDFEPVSAWACRLHNKDCIGLSHQNAVLHPSAPKPEFKEWVGKLILKHYAPANYKYGFNFKSFSPHIFPPVIRHDIRNAESTSKPHYTVYLPAYSDQQIQDVLSSIPGTEWQVFSKHSKTRYTVGNIHFQPVSLNEFTESFLSCTGLLSTAGFEGPAEAIYLGKKLCVIPMKKQYEQYCNAAFLKSMGIKVLDHFTNSGLELNDWIQNSKALQIRFPDLTQEILENILNKHCRQTALLAPEFY</sequence>
<dbReference type="RefSeq" id="WP_318350282.1">
    <property type="nucleotide sequence ID" value="NZ_AP018694.1"/>
</dbReference>
<name>A0A5K7S6U0_9BACT</name>
<accession>A0A5K7S6U0</accession>
<gene>
    <name evidence="1" type="ORF">AQPE_1417</name>
</gene>
<keyword evidence="2" id="KW-1185">Reference proteome</keyword>
<evidence type="ECO:0000313" key="2">
    <source>
        <dbReference type="Proteomes" id="UP001193389"/>
    </source>
</evidence>
<dbReference type="Pfam" id="PF13528">
    <property type="entry name" value="Glyco_trans_1_3"/>
    <property type="match status" value="1"/>
</dbReference>
<dbReference type="KEGG" id="anf:AQPE_1417"/>
<evidence type="ECO:0000313" key="1">
    <source>
        <dbReference type="EMBL" id="BBE17268.1"/>
    </source>
</evidence>
<reference evidence="1" key="1">
    <citation type="journal article" date="2020" name="Int. J. Syst. Evol. Microbiol.">
        <title>Aquipluma nitroreducens gen. nov. sp. nov., a novel facultatively anaerobic bacterium isolated from a freshwater lake.</title>
        <authorList>
            <person name="Watanabe M."/>
            <person name="Kojima H."/>
            <person name="Fukui M."/>
        </authorList>
    </citation>
    <scope>NUCLEOTIDE SEQUENCE</scope>
    <source>
        <strain evidence="1">MeG22</strain>
    </source>
</reference>
<organism evidence="1 2">
    <name type="scientific">Aquipluma nitroreducens</name>
    <dbReference type="NCBI Taxonomy" id="2010828"/>
    <lineage>
        <taxon>Bacteria</taxon>
        <taxon>Pseudomonadati</taxon>
        <taxon>Bacteroidota</taxon>
        <taxon>Bacteroidia</taxon>
        <taxon>Marinilabiliales</taxon>
        <taxon>Prolixibacteraceae</taxon>
        <taxon>Aquipluma</taxon>
    </lineage>
</organism>
<dbReference type="Proteomes" id="UP001193389">
    <property type="component" value="Chromosome"/>
</dbReference>
<proteinExistence type="predicted"/>
<dbReference type="AlphaFoldDB" id="A0A5K7S6U0"/>
<dbReference type="EMBL" id="AP018694">
    <property type="protein sequence ID" value="BBE17268.1"/>
    <property type="molecule type" value="Genomic_DNA"/>
</dbReference>
<protein>
    <submittedName>
        <fullName evidence="1">Glycosyltransferase</fullName>
    </submittedName>
</protein>